<dbReference type="Proteomes" id="UP000770661">
    <property type="component" value="Unassembled WGS sequence"/>
</dbReference>
<feature type="transmembrane region" description="Helical" evidence="5">
    <location>
        <begin position="53"/>
        <end position="70"/>
    </location>
</feature>
<evidence type="ECO:0000313" key="7">
    <source>
        <dbReference type="Proteomes" id="UP000770661"/>
    </source>
</evidence>
<keyword evidence="4 5" id="KW-0472">Membrane</keyword>
<sequence length="350" mass="37671">MPDLFTACLGWGAAVQLFSGVVVTTFTTAGFVGSLIMVTVANRTGALTSTIKLVDGLAVVFIIFLMEVSAPVPCAVAQNTPALSVLLPCQPSSSASVYLVPGQHALLIFSAIPFGIFSCGVYPLLLEMGVEATYPVEETISTTLIYLAGQVLGLIIIYISTVVSGDLPPQLQDVEVCTAGLTSDLQARDYSGGRQRSSTMQHLRLGHDSAASQGLAVPCWLYPKQCGRAGCLTAGKNRRRKEGGSIRCLWPSTLRQQLGVKARLAGAQGKVCLSERGRGICRDISPPPHEWQTFAAGIDDWRAVDAATHARTWSRRPTRVYYWADNYHQHLTSSLVRLTLPGRPSKSHLD</sequence>
<reference evidence="6" key="1">
    <citation type="submission" date="2020-07" db="EMBL/GenBank/DDBJ databases">
        <title>The High-quality genome of the commercially important snow crab, Chionoecetes opilio.</title>
        <authorList>
            <person name="Jeong J.-H."/>
            <person name="Ryu S."/>
        </authorList>
    </citation>
    <scope>NUCLEOTIDE SEQUENCE</scope>
    <source>
        <strain evidence="6">MADBK_172401_WGS</strain>
        <tissue evidence="6">Digestive gland</tissue>
    </source>
</reference>
<comment type="subcellular location">
    <subcellularLocation>
        <location evidence="1">Membrane</location>
        <topology evidence="1">Multi-pass membrane protein</topology>
    </subcellularLocation>
</comment>
<keyword evidence="3 5" id="KW-1133">Transmembrane helix</keyword>
<dbReference type="PANTHER" id="PTHR10924:SF6">
    <property type="entry name" value="SOLUTE CARRIER FAMILY 49 MEMBER A3"/>
    <property type="match status" value="1"/>
</dbReference>
<gene>
    <name evidence="6" type="ORF">GWK47_009949</name>
</gene>
<accession>A0A8J4XYG0</accession>
<dbReference type="GO" id="GO:0016020">
    <property type="term" value="C:membrane"/>
    <property type="evidence" value="ECO:0007669"/>
    <property type="project" value="UniProtKB-SubCell"/>
</dbReference>
<keyword evidence="7" id="KW-1185">Reference proteome</keyword>
<feature type="transmembrane region" description="Helical" evidence="5">
    <location>
        <begin position="107"/>
        <end position="125"/>
    </location>
</feature>
<organism evidence="6 7">
    <name type="scientific">Chionoecetes opilio</name>
    <name type="common">Atlantic snow crab</name>
    <name type="synonym">Cancer opilio</name>
    <dbReference type="NCBI Taxonomy" id="41210"/>
    <lineage>
        <taxon>Eukaryota</taxon>
        <taxon>Metazoa</taxon>
        <taxon>Ecdysozoa</taxon>
        <taxon>Arthropoda</taxon>
        <taxon>Crustacea</taxon>
        <taxon>Multicrustacea</taxon>
        <taxon>Malacostraca</taxon>
        <taxon>Eumalacostraca</taxon>
        <taxon>Eucarida</taxon>
        <taxon>Decapoda</taxon>
        <taxon>Pleocyemata</taxon>
        <taxon>Brachyura</taxon>
        <taxon>Eubrachyura</taxon>
        <taxon>Majoidea</taxon>
        <taxon>Majidae</taxon>
        <taxon>Chionoecetes</taxon>
    </lineage>
</organism>
<comment type="caution">
    <text evidence="6">The sequence shown here is derived from an EMBL/GenBank/DDBJ whole genome shotgun (WGS) entry which is preliminary data.</text>
</comment>
<evidence type="ECO:0000313" key="6">
    <source>
        <dbReference type="EMBL" id="KAG0716338.1"/>
    </source>
</evidence>
<feature type="transmembrane region" description="Helical" evidence="5">
    <location>
        <begin position="20"/>
        <end position="41"/>
    </location>
</feature>
<name>A0A8J4XYG0_CHIOP</name>
<protein>
    <submittedName>
        <fullName evidence="6">Uncharacterized protein</fullName>
    </submittedName>
</protein>
<feature type="transmembrane region" description="Helical" evidence="5">
    <location>
        <begin position="145"/>
        <end position="163"/>
    </location>
</feature>
<evidence type="ECO:0000256" key="5">
    <source>
        <dbReference type="SAM" id="Phobius"/>
    </source>
</evidence>
<evidence type="ECO:0000256" key="3">
    <source>
        <dbReference type="ARBA" id="ARBA00022989"/>
    </source>
</evidence>
<evidence type="ECO:0000256" key="1">
    <source>
        <dbReference type="ARBA" id="ARBA00004141"/>
    </source>
</evidence>
<keyword evidence="2 5" id="KW-0812">Transmembrane</keyword>
<proteinExistence type="predicted"/>
<evidence type="ECO:0000256" key="2">
    <source>
        <dbReference type="ARBA" id="ARBA00022692"/>
    </source>
</evidence>
<dbReference type="PANTHER" id="PTHR10924">
    <property type="entry name" value="MAJOR FACILITATOR SUPERFAMILY PROTEIN-RELATED"/>
    <property type="match status" value="1"/>
</dbReference>
<evidence type="ECO:0000256" key="4">
    <source>
        <dbReference type="ARBA" id="ARBA00023136"/>
    </source>
</evidence>
<dbReference type="OrthoDB" id="6370118at2759"/>
<dbReference type="EMBL" id="JACEEZ010018938">
    <property type="protein sequence ID" value="KAG0716338.1"/>
    <property type="molecule type" value="Genomic_DNA"/>
</dbReference>
<dbReference type="AlphaFoldDB" id="A0A8J4XYG0"/>
<dbReference type="InterPro" id="IPR049680">
    <property type="entry name" value="FLVCR1-2_SLC49-like"/>
</dbReference>